<protein>
    <submittedName>
        <fullName evidence="3">Uncharacterized protein</fullName>
    </submittedName>
</protein>
<evidence type="ECO:0000313" key="3">
    <source>
        <dbReference type="EMBL" id="KAF7689988.1"/>
    </source>
</evidence>
<feature type="transmembrane region" description="Helical" evidence="2">
    <location>
        <begin position="6"/>
        <end position="27"/>
    </location>
</feature>
<evidence type="ECO:0000256" key="1">
    <source>
        <dbReference type="SAM" id="MobiDB-lite"/>
    </source>
</evidence>
<sequence>MKRLEILFSLVLLNVIRLEILFSLVLLNVIRLEILFSLVLLNGIRLEILFSLVLLNVIRLEILFSLVRLNVIRLEILFLLVRLNVISTRAIVPEAGRSDAKEKTRGFIHLHQKANFEENALRLLRSRWKKLDLTDVQSSPPTMVKKDDGERLDGSTIPSNTEDKSVCSHIEQV</sequence>
<evidence type="ECO:0000256" key="2">
    <source>
        <dbReference type="SAM" id="Phobius"/>
    </source>
</evidence>
<keyword evidence="2" id="KW-1133">Transmembrane helix</keyword>
<dbReference type="AlphaFoldDB" id="A0A8T0AFA6"/>
<keyword evidence="4" id="KW-1185">Reference proteome</keyword>
<evidence type="ECO:0000313" key="4">
    <source>
        <dbReference type="Proteomes" id="UP000606274"/>
    </source>
</evidence>
<dbReference type="Proteomes" id="UP000606274">
    <property type="component" value="Unassembled WGS sequence"/>
</dbReference>
<keyword evidence="2" id="KW-0812">Transmembrane</keyword>
<organism evidence="3 4">
    <name type="scientific">Silurus meridionalis</name>
    <name type="common">Southern catfish</name>
    <name type="synonym">Silurus soldatovi meridionalis</name>
    <dbReference type="NCBI Taxonomy" id="175797"/>
    <lineage>
        <taxon>Eukaryota</taxon>
        <taxon>Metazoa</taxon>
        <taxon>Chordata</taxon>
        <taxon>Craniata</taxon>
        <taxon>Vertebrata</taxon>
        <taxon>Euteleostomi</taxon>
        <taxon>Actinopterygii</taxon>
        <taxon>Neopterygii</taxon>
        <taxon>Teleostei</taxon>
        <taxon>Ostariophysi</taxon>
        <taxon>Siluriformes</taxon>
        <taxon>Siluridae</taxon>
        <taxon>Silurus</taxon>
    </lineage>
</organism>
<keyword evidence="2" id="KW-0472">Membrane</keyword>
<dbReference type="EMBL" id="JABFDY010000023">
    <property type="protein sequence ID" value="KAF7689988.1"/>
    <property type="molecule type" value="Genomic_DNA"/>
</dbReference>
<name>A0A8T0AFA6_SILME</name>
<proteinExistence type="predicted"/>
<comment type="caution">
    <text evidence="3">The sequence shown here is derived from an EMBL/GenBank/DDBJ whole genome shotgun (WGS) entry which is preliminary data.</text>
</comment>
<reference evidence="3" key="1">
    <citation type="submission" date="2020-08" db="EMBL/GenBank/DDBJ databases">
        <title>Chromosome-level assembly of Southern catfish (Silurus meridionalis) provides insights into visual adaptation to the nocturnal and benthic lifestyles.</title>
        <authorList>
            <person name="Zhang Y."/>
            <person name="Wang D."/>
            <person name="Peng Z."/>
        </authorList>
    </citation>
    <scope>NUCLEOTIDE SEQUENCE</scope>
    <source>
        <strain evidence="3">SWU-2019-XX</strain>
        <tissue evidence="3">Muscle</tissue>
    </source>
</reference>
<feature type="compositionally biased region" description="Basic and acidic residues" evidence="1">
    <location>
        <begin position="144"/>
        <end position="153"/>
    </location>
</feature>
<accession>A0A8T0AFA6</accession>
<gene>
    <name evidence="3" type="ORF">HF521_011792</name>
</gene>
<feature type="region of interest" description="Disordered" evidence="1">
    <location>
        <begin position="137"/>
        <end position="164"/>
    </location>
</feature>